<sequence length="1144" mass="130068">MNRSVATWIKERNVCVDKEQRIRNLLVVYGNLTNSDIRNVDTETLLVRVLRQINSEQIEYRAGGDTTTTITKDFRNYVVTDELGNFSLVSNEQPQKKTTPQALKTLIENKPSYNNPETVRAYLNQVTRLLAELDPRTFPVQTELTIIAQNYGSMSSVSVDVDELARERDRLRVQTSELQKENANLTQLLNEARLRTGRLQANCDNLRRELDNALTVPGSIVEDLSRNIPEQQLYEPTTTDEQLRECLAKVRALEEQLAARPTPPSPPSPPPPAPPTTPPPPTEEVTMLTLENDSLKEVIQRTRAEMVRLQEALTVYYNAMEAYKNVSAANVELGLDSVEIAAAGNNDAYEGVRKINAIIRNLYDILYKAREECNVAAQNNTRLNEELQEYRAAFQTNQMSLMDQIQTLTDSKNRLTQQMTQMSDTLEKTKQSLDICLQEHEDMIVTKNTELAGVRAQLNECINDLNNAQDINNIEPMFFEESLESCSQDFYNLFKSHKMFQVIKDFVENVMITLNVPPNYIDRWVRHEVLTKQMIDDAEDQILQTIHVERLSRIVDRSDVGVSATVEQTERGVGASVERVDRGVGDTLERVDRGIMTTSPVGDTLEQVSPSTPPPPPRRRESPVRERSPLRSPSSPPPRRKVTPPPPPPPQLKRKAPSPEVERKKVATTTTTPRRVALVSQPLDPERKKALIEAQQQQQPRVRNVGKMGRITLVSKPLEKNVEPQSVINTQTPPNVTTTPTTTPPITTTTAPTFEIKPKPTVTTTTTTTTPRKKLPMYDTAPVKAKKPKPARRVVLSGPKDLVGQMSEMIKWHRVLYLYHVNIITNMKIYEKYFSNYKRWLDVKDYYCNNAPVPAIPPSLVVLPFNDDIPQGRVTDSKLSTMTDLCYDAAQNLSNMSSSLRVANDFVQNTIKYDELLRKDFCSSDLPQLPPPPTNLIPIPNLEELEKESKLNTWFSGQTYTKLKKPKTLFSNPEEVKKTQKSLVSRYKNKNIYIGSIVDDTDVPEQNVDWYERMSRELDFPSSTTPKPSTSTKIQRKPAPEKIVIKGKTDREKLKEIEELLDSDIDFTPEQWDYLDDMKEKLVEKLETTQPSAPEPIPSTSSAPDIVKLEVKMEDDAQLLQEYDFDAMMQRLNEESEDIEKQLT</sequence>
<organism evidence="3 4">
    <name type="scientific">Spodoptera frugiperda granulovirus</name>
    <dbReference type="NCBI Taxonomy" id="307454"/>
    <lineage>
        <taxon>Viruses</taxon>
        <taxon>Viruses incertae sedis</taxon>
        <taxon>Naldaviricetes</taxon>
        <taxon>Lefavirales</taxon>
        <taxon>Baculoviridae</taxon>
        <taxon>Betabaculovirus</taxon>
        <taxon>Betabaculovirus spofrugiperdae</taxon>
    </lineage>
</organism>
<feature type="region of interest" description="Disordered" evidence="2">
    <location>
        <begin position="256"/>
        <end position="283"/>
    </location>
</feature>
<feature type="compositionally biased region" description="Pro residues" evidence="2">
    <location>
        <begin position="261"/>
        <end position="282"/>
    </location>
</feature>
<feature type="region of interest" description="Disordered" evidence="2">
    <location>
        <begin position="571"/>
        <end position="684"/>
    </location>
</feature>
<keyword evidence="4" id="KW-1185">Reference proteome</keyword>
<feature type="coiled-coil region" evidence="1">
    <location>
        <begin position="366"/>
        <end position="432"/>
    </location>
</feature>
<dbReference type="PANTHER" id="PTHR24216:SF65">
    <property type="entry name" value="PAXILLIN-LIKE PROTEIN 1"/>
    <property type="match status" value="1"/>
</dbReference>
<proteinExistence type="predicted"/>
<dbReference type="KEGG" id="vg:23632040"/>
<evidence type="ECO:0000313" key="4">
    <source>
        <dbReference type="Proteomes" id="UP000201335"/>
    </source>
</evidence>
<keyword evidence="1" id="KW-0175">Coiled coil</keyword>
<dbReference type="EMBL" id="KM371112">
    <property type="protein sequence ID" value="AJK91699.1"/>
    <property type="molecule type" value="Genomic_DNA"/>
</dbReference>
<dbReference type="GeneID" id="23632040"/>
<evidence type="ECO:0000256" key="1">
    <source>
        <dbReference type="SAM" id="Coils"/>
    </source>
</evidence>
<accession>A0A0C5AS24</accession>
<evidence type="ECO:0000256" key="2">
    <source>
        <dbReference type="SAM" id="MobiDB-lite"/>
    </source>
</evidence>
<dbReference type="RefSeq" id="YP_009121823.1">
    <property type="nucleotide sequence ID" value="NC_026511.1"/>
</dbReference>
<dbReference type="OrthoDB" id="25953at10239"/>
<dbReference type="PANTHER" id="PTHR24216">
    <property type="entry name" value="PAXILLIN-RELATED"/>
    <property type="match status" value="1"/>
</dbReference>
<protein>
    <submittedName>
        <fullName evidence="3">ORF038</fullName>
    </submittedName>
</protein>
<reference evidence="3 4" key="1">
    <citation type="journal article" date="2015" name="Viruses">
        <title>The complete sequence of the first Spodoptera frugiperda Betabaculovirus genome: a natural multiple recombinant virus.</title>
        <authorList>
            <person name="Cuartas P.E."/>
            <person name="Barrera G.P."/>
            <person name="Belaich M.N."/>
            <person name="Barreto E."/>
            <person name="Ghiringhelli P.D."/>
            <person name="Villamizar L.F."/>
        </authorList>
    </citation>
    <scope>NUCLEOTIDE SEQUENCE [LARGE SCALE GENOMIC DNA]</scope>
    <source>
        <strain evidence="3">VG008</strain>
    </source>
</reference>
<feature type="compositionally biased region" description="Basic and acidic residues" evidence="2">
    <location>
        <begin position="618"/>
        <end position="629"/>
    </location>
</feature>
<feature type="region of interest" description="Disordered" evidence="2">
    <location>
        <begin position="728"/>
        <end position="775"/>
    </location>
</feature>
<feature type="compositionally biased region" description="Basic and acidic residues" evidence="2">
    <location>
        <begin position="578"/>
        <end position="593"/>
    </location>
</feature>
<feature type="coiled-coil region" evidence="1">
    <location>
        <begin position="161"/>
        <end position="209"/>
    </location>
</feature>
<dbReference type="Proteomes" id="UP000201335">
    <property type="component" value="Segment"/>
</dbReference>
<evidence type="ECO:0000313" key="3">
    <source>
        <dbReference type="EMBL" id="AJK91699.1"/>
    </source>
</evidence>
<dbReference type="SMR" id="A0A0C5AS24"/>
<feature type="compositionally biased region" description="Low complexity" evidence="2">
    <location>
        <begin position="730"/>
        <end position="770"/>
    </location>
</feature>
<name>A0A0C5AS24_9BBAC</name>